<dbReference type="Gene3D" id="1.10.10.10">
    <property type="entry name" value="Winged helix-like DNA-binding domain superfamily/Winged helix DNA-binding domain"/>
    <property type="match status" value="1"/>
</dbReference>
<comment type="subcellular location">
    <subcellularLocation>
        <location evidence="1 4">Nucleus</location>
    </subcellularLocation>
</comment>
<sequence length="272" mass="29339">GGGGGGAKTKKSNAGIRRPEKPPYSYIALIVMAIQSSPSKRLTLSEIYQFLQARFPFFRGSYQGWKNSVRHNLSLNECFIKLPKGLGRPGKGHYWTIDPASEFMFEEGSFRRRPRGFRRKCQALKPMYSMMNLNFNHLPDSYGFQGPSCPPSSLPLDGGALGMVNVDGMGLAGHSVPHLPSNGGHHAYISSCGGGGAGAASGGGDYGHHDGSVPASPLLPGIRYHSQSPSMCDRKEFVFSINAMASSSMHSGGSGSYYHQQVTYQDIKPCVM</sequence>
<organism evidence="6 7">
    <name type="scientific">Python bivittatus</name>
    <name type="common">Burmese python</name>
    <name type="synonym">Python molurus bivittatus</name>
    <dbReference type="NCBI Taxonomy" id="176946"/>
    <lineage>
        <taxon>Eukaryota</taxon>
        <taxon>Metazoa</taxon>
        <taxon>Chordata</taxon>
        <taxon>Craniata</taxon>
        <taxon>Vertebrata</taxon>
        <taxon>Euteleostomi</taxon>
        <taxon>Lepidosauria</taxon>
        <taxon>Squamata</taxon>
        <taxon>Bifurcata</taxon>
        <taxon>Unidentata</taxon>
        <taxon>Episquamata</taxon>
        <taxon>Toxicofera</taxon>
        <taxon>Serpentes</taxon>
        <taxon>Henophidia</taxon>
        <taxon>Pythonidae</taxon>
        <taxon>Python</taxon>
    </lineage>
</organism>
<feature type="DNA-binding region" description="Fork-head" evidence="4">
    <location>
        <begin position="21"/>
        <end position="115"/>
    </location>
</feature>
<reference evidence="7" key="1">
    <citation type="submission" date="2025-08" db="UniProtKB">
        <authorList>
            <consortium name="RefSeq"/>
        </authorList>
    </citation>
    <scope>IDENTIFICATION</scope>
    <source>
        <tissue evidence="7">Liver</tissue>
    </source>
</reference>
<accession>A0A9F5MWN0</accession>
<dbReference type="GO" id="GO:0005634">
    <property type="term" value="C:nucleus"/>
    <property type="evidence" value="ECO:0007669"/>
    <property type="project" value="UniProtKB-SubCell"/>
</dbReference>
<dbReference type="InterPro" id="IPR030456">
    <property type="entry name" value="TF_fork_head_CS_2"/>
</dbReference>
<dbReference type="GO" id="GO:0048731">
    <property type="term" value="P:system development"/>
    <property type="evidence" value="ECO:0007669"/>
    <property type="project" value="UniProtKB-ARBA"/>
</dbReference>
<dbReference type="PROSITE" id="PS50039">
    <property type="entry name" value="FORK_HEAD_3"/>
    <property type="match status" value="1"/>
</dbReference>
<keyword evidence="2 4" id="KW-0238">DNA-binding</keyword>
<dbReference type="GO" id="GO:0000981">
    <property type="term" value="F:DNA-binding transcription factor activity, RNA polymerase II-specific"/>
    <property type="evidence" value="ECO:0007669"/>
    <property type="project" value="TreeGrafter"/>
</dbReference>
<dbReference type="InterPro" id="IPR001766">
    <property type="entry name" value="Fork_head_dom"/>
</dbReference>
<evidence type="ECO:0000256" key="4">
    <source>
        <dbReference type="PROSITE-ProRule" id="PRU00089"/>
    </source>
</evidence>
<evidence type="ECO:0000313" key="6">
    <source>
        <dbReference type="Proteomes" id="UP000695026"/>
    </source>
</evidence>
<dbReference type="InterPro" id="IPR036388">
    <property type="entry name" value="WH-like_DNA-bd_sf"/>
</dbReference>
<protein>
    <submittedName>
        <fullName evidence="7">Forkhead box protein F1</fullName>
    </submittedName>
</protein>
<dbReference type="PROSITE" id="PS00658">
    <property type="entry name" value="FORK_HEAD_2"/>
    <property type="match status" value="1"/>
</dbReference>
<dbReference type="PANTHER" id="PTHR46262">
    <property type="entry name" value="FORKHEAD BOX PROTEIN BINIOU"/>
    <property type="match status" value="1"/>
</dbReference>
<evidence type="ECO:0000256" key="1">
    <source>
        <dbReference type="ARBA" id="ARBA00004123"/>
    </source>
</evidence>
<dbReference type="GO" id="GO:0000978">
    <property type="term" value="F:RNA polymerase II cis-regulatory region sequence-specific DNA binding"/>
    <property type="evidence" value="ECO:0007669"/>
    <property type="project" value="TreeGrafter"/>
</dbReference>
<dbReference type="PROSITE" id="PS00657">
    <property type="entry name" value="FORK_HEAD_1"/>
    <property type="match status" value="1"/>
</dbReference>
<evidence type="ECO:0000256" key="2">
    <source>
        <dbReference type="ARBA" id="ARBA00023125"/>
    </source>
</evidence>
<feature type="domain" description="Fork-head" evidence="5">
    <location>
        <begin position="21"/>
        <end position="115"/>
    </location>
</feature>
<evidence type="ECO:0000313" key="7">
    <source>
        <dbReference type="RefSeq" id="XP_025021877.1"/>
    </source>
</evidence>
<dbReference type="FunFam" id="1.10.10.10:FF:000071">
    <property type="entry name" value="Forkhead box F1"/>
    <property type="match status" value="1"/>
</dbReference>
<keyword evidence="6" id="KW-1185">Reference proteome</keyword>
<dbReference type="PANTHER" id="PTHR46262:SF1">
    <property type="entry name" value="FORKHEAD BOX PROTEIN F1"/>
    <property type="match status" value="1"/>
</dbReference>
<name>A0A9F5MWN0_PYTBI</name>
<dbReference type="GO" id="GO:0009887">
    <property type="term" value="P:animal organ morphogenesis"/>
    <property type="evidence" value="ECO:0007669"/>
    <property type="project" value="TreeGrafter"/>
</dbReference>
<dbReference type="Proteomes" id="UP000695026">
    <property type="component" value="Unplaced"/>
</dbReference>
<dbReference type="SMART" id="SM00339">
    <property type="entry name" value="FH"/>
    <property type="match status" value="1"/>
</dbReference>
<dbReference type="KEGG" id="pbi:103061194"/>
<dbReference type="OrthoDB" id="5954824at2759"/>
<dbReference type="PRINTS" id="PR00053">
    <property type="entry name" value="FORKHEAD"/>
</dbReference>
<feature type="non-terminal residue" evidence="7">
    <location>
        <position position="1"/>
    </location>
</feature>
<dbReference type="InterPro" id="IPR051770">
    <property type="entry name" value="Forkhead_box_regulator"/>
</dbReference>
<dbReference type="InterPro" id="IPR036390">
    <property type="entry name" value="WH_DNA-bd_sf"/>
</dbReference>
<dbReference type="SUPFAM" id="SSF46785">
    <property type="entry name" value="Winged helix' DNA-binding domain"/>
    <property type="match status" value="1"/>
</dbReference>
<evidence type="ECO:0000256" key="3">
    <source>
        <dbReference type="ARBA" id="ARBA00023242"/>
    </source>
</evidence>
<dbReference type="RefSeq" id="XP_025021877.1">
    <property type="nucleotide sequence ID" value="XM_025166109.1"/>
</dbReference>
<dbReference type="AlphaFoldDB" id="A0A9F5MWN0"/>
<proteinExistence type="predicted"/>
<dbReference type="OMA" id="MGICTES"/>
<dbReference type="GeneID" id="103061194"/>
<gene>
    <name evidence="7" type="primary">FOXF1</name>
</gene>
<keyword evidence="3 4" id="KW-0539">Nucleus</keyword>
<dbReference type="InterPro" id="IPR018122">
    <property type="entry name" value="TF_fork_head_CS_1"/>
</dbReference>
<dbReference type="CDD" id="cd20049">
    <property type="entry name" value="FH_FOXF1"/>
    <property type="match status" value="1"/>
</dbReference>
<dbReference type="Pfam" id="PF00250">
    <property type="entry name" value="Forkhead"/>
    <property type="match status" value="1"/>
</dbReference>
<dbReference type="CTD" id="2294"/>
<evidence type="ECO:0000259" key="5">
    <source>
        <dbReference type="PROSITE" id="PS50039"/>
    </source>
</evidence>